<evidence type="ECO:0008006" key="16">
    <source>
        <dbReference type="Google" id="ProtNLM"/>
    </source>
</evidence>
<feature type="compositionally biased region" description="Basic and acidic residues" evidence="11">
    <location>
        <begin position="967"/>
        <end position="980"/>
    </location>
</feature>
<evidence type="ECO:0000259" key="13">
    <source>
        <dbReference type="PROSITE" id="PS51194"/>
    </source>
</evidence>
<keyword evidence="7" id="KW-0805">Transcription regulation</keyword>
<dbReference type="OrthoDB" id="448448at2759"/>
<dbReference type="InterPro" id="IPR049730">
    <property type="entry name" value="SNF2/RAD54-like_C"/>
</dbReference>
<comment type="similarity">
    <text evidence="2">Belongs to the SNF2/RAD54 helicase family. SWR1 subfamily.</text>
</comment>
<dbReference type="PANTHER" id="PTHR45685">
    <property type="entry name" value="HELICASE SRCAP-RELATED"/>
    <property type="match status" value="1"/>
</dbReference>
<evidence type="ECO:0000313" key="14">
    <source>
        <dbReference type="EMBL" id="VDI33320.1"/>
    </source>
</evidence>
<feature type="region of interest" description="Disordered" evidence="11">
    <location>
        <begin position="940"/>
        <end position="988"/>
    </location>
</feature>
<dbReference type="GO" id="GO:0003677">
    <property type="term" value="F:DNA binding"/>
    <property type="evidence" value="ECO:0007669"/>
    <property type="project" value="UniProtKB-KW"/>
</dbReference>
<dbReference type="PANTHER" id="PTHR45685:SF1">
    <property type="entry name" value="HELICASE SRCAP"/>
    <property type="match status" value="1"/>
</dbReference>
<evidence type="ECO:0000256" key="4">
    <source>
        <dbReference type="ARBA" id="ARBA00022801"/>
    </source>
</evidence>
<dbReference type="GO" id="GO:0016887">
    <property type="term" value="F:ATP hydrolysis activity"/>
    <property type="evidence" value="ECO:0007669"/>
    <property type="project" value="TreeGrafter"/>
</dbReference>
<keyword evidence="8" id="KW-0238">DNA-binding</keyword>
<dbReference type="Pfam" id="PF00271">
    <property type="entry name" value="Helicase_C"/>
    <property type="match status" value="1"/>
</dbReference>
<dbReference type="InterPro" id="IPR001005">
    <property type="entry name" value="SANT/Myb"/>
</dbReference>
<evidence type="ECO:0000256" key="8">
    <source>
        <dbReference type="ARBA" id="ARBA00023125"/>
    </source>
</evidence>
<evidence type="ECO:0000256" key="1">
    <source>
        <dbReference type="ARBA" id="ARBA00004123"/>
    </source>
</evidence>
<feature type="compositionally biased region" description="Low complexity" evidence="11">
    <location>
        <begin position="1385"/>
        <end position="1416"/>
    </location>
</feature>
<evidence type="ECO:0000256" key="2">
    <source>
        <dbReference type="ARBA" id="ARBA00009220"/>
    </source>
</evidence>
<evidence type="ECO:0000256" key="9">
    <source>
        <dbReference type="ARBA" id="ARBA00023163"/>
    </source>
</evidence>
<organism evidence="14 15">
    <name type="scientific">Mytilus galloprovincialis</name>
    <name type="common">Mediterranean mussel</name>
    <dbReference type="NCBI Taxonomy" id="29158"/>
    <lineage>
        <taxon>Eukaryota</taxon>
        <taxon>Metazoa</taxon>
        <taxon>Spiralia</taxon>
        <taxon>Lophotrochozoa</taxon>
        <taxon>Mollusca</taxon>
        <taxon>Bivalvia</taxon>
        <taxon>Autobranchia</taxon>
        <taxon>Pteriomorphia</taxon>
        <taxon>Mytilida</taxon>
        <taxon>Mytiloidea</taxon>
        <taxon>Mytilidae</taxon>
        <taxon>Mytilinae</taxon>
        <taxon>Mytilus</taxon>
    </lineage>
</organism>
<evidence type="ECO:0000313" key="15">
    <source>
        <dbReference type="Proteomes" id="UP000596742"/>
    </source>
</evidence>
<gene>
    <name evidence="14" type="ORF">MGAL_10B080348</name>
</gene>
<evidence type="ECO:0000256" key="3">
    <source>
        <dbReference type="ARBA" id="ARBA00022741"/>
    </source>
</evidence>
<dbReference type="PROSITE" id="PS50090">
    <property type="entry name" value="MYB_LIKE"/>
    <property type="match status" value="1"/>
</dbReference>
<evidence type="ECO:0000256" key="11">
    <source>
        <dbReference type="SAM" id="MobiDB-lite"/>
    </source>
</evidence>
<dbReference type="SMART" id="SM00490">
    <property type="entry name" value="HELICc"/>
    <property type="match status" value="1"/>
</dbReference>
<feature type="compositionally biased region" description="Basic residues" evidence="11">
    <location>
        <begin position="940"/>
        <end position="957"/>
    </location>
</feature>
<feature type="domain" description="Myb-like" evidence="12">
    <location>
        <begin position="1198"/>
        <end position="1267"/>
    </location>
</feature>
<keyword evidence="9" id="KW-0804">Transcription</keyword>
<dbReference type="GO" id="GO:0004386">
    <property type="term" value="F:helicase activity"/>
    <property type="evidence" value="ECO:0007669"/>
    <property type="project" value="UniProtKB-KW"/>
</dbReference>
<dbReference type="InterPro" id="IPR050520">
    <property type="entry name" value="INO80/SWR1_helicase"/>
</dbReference>
<feature type="coiled-coil region" evidence="10">
    <location>
        <begin position="880"/>
        <end position="923"/>
    </location>
</feature>
<proteinExistence type="inferred from homology"/>
<keyword evidence="5" id="KW-0347">Helicase</keyword>
<keyword evidence="3" id="KW-0547">Nucleotide-binding</keyword>
<feature type="region of interest" description="Disordered" evidence="11">
    <location>
        <begin position="1384"/>
        <end position="1416"/>
    </location>
</feature>
<sequence>MTYLQVLRPFLLRRLKCDVEKQMPKKFEHVVMCHLSKRQRYLYEDFMSQGATRETLQSGHFMSVINVLMQLRKVCNHPSLFDPRPIISPFQAEGICYRTSSCVLKVLEYDPLRDIDLYSLYPSLADMEINLPAFVAHRVRGLQTSRKLIEEIDDVEECEQRPVPGKLQPTSFPSVFQQCGRSSPAITSTVMSNGGYPASSVPVMTPTVTTVSTPGLVTVASSMPVTSVVQTNKLQTKVVPQSAGQTPVSTQPITVQIQQTDQGARLMIPAGQLSQLPAGFIQIVQTSLGQQMIATSSVSSVATTASAVVNGHQTITTTASSSVTATTMATMVRPSVQLPLSTMANQKPVMRVNPLASESQASSSIINVTDLSGSVKLPGTPLQNKSAVKKRVRKEIKKSEFYCNSLEEKKMREREQKLYFIANTNEKHCSRVPVYGQDLCHTVDVFRDMNRTHVKDNTWKGLGMVYCRNVHTWPNVNHPSYYWKQTKVLSNLINTPEQFLHKMEDILLRYTFITPPCTAPRIQMHVSHPPPQYLVEQRRRETLLQSQLSPKATCLHPISTRLLVQFPEKRLIQYDCGKLQVLDILLHRLKTEGHRVLIFTQMTKMLNILEAFLNYHGHIYLRLDGTTKVEQRQFLMDRFNADRRIFVFILSTRSGGIGVNLTGADTVIFYDSDWNPTMDAQAQDRCHRIGQTRDVHIYRLVSERTVEENILKKANQKRMLGDMAIEGGNFTTTFFKEQTIKDLFSEPSGLDSLVKEKEDRKEKEETVTVPPEAVDLKMKSMKEVSGGDDKPVSSDTSVITQFEKALAKTEDDTDAVAVDQVKAEQKAELAEFDENIPWDEREAERKREEDESKVEMELAMLEKELTPVERYAVTFMEDEMDPLAEELQIAEEDIQNAKKDWELGRLKALKEEEERRLEVEEDEMLFTYTREDAFNQVKKSAKKAKSAKAKTPARRKSVDKIQGSRARWHDDPSSRFRHPEFTAPQGGTNGSWSASYIIRTRRAAVQEVVNKAGLENGEMPIIQNQSIVKPETNHIPSANVDSVSHFVSVFLKPGACASDFNEYVAKGLGYLERRRLMTTVFKSDVDQEKMTMWTPPTPPHDDNDIYIDQSMCFLYEHSTMPETQLQPIYIKKEHKKPKIESITTRKQKQRKEEQPRVPRSLFDRPTSALLKLRREAKLKQGLLKPFRPVPQMINKPPDPTPDHPEWLIHEDWALLQAVQTIFDVPLNLMVVSPAHLPNWDLVADIVNSLSRVYRSAKQCKNRYENVIIPREEGRILYDINPKKQSKKTKGIYKTKNNRPMRTSQLFVQDNQNAISMLYSLRFDGVKGIATKRPPPLKQTLVNPTLKNPKHASVLSENEINYEQPLTPMQVAEIRAQRIQREKKQNQAAAAASAEQQLQKSQAQTTQATPTPATPSQGTTAVVVAQSIAGAVTGQQLQQIYTTVTTVANLVRVIKLASSFVPSVQNFNGLYIIGVKAPSIHYVISWVLKS</sequence>
<dbReference type="PROSITE" id="PS51194">
    <property type="entry name" value="HELICASE_CTER"/>
    <property type="match status" value="1"/>
</dbReference>
<evidence type="ECO:0000256" key="10">
    <source>
        <dbReference type="SAM" id="Coils"/>
    </source>
</evidence>
<comment type="subcellular location">
    <subcellularLocation>
        <location evidence="1">Nucleus</location>
    </subcellularLocation>
</comment>
<dbReference type="InterPro" id="IPR001650">
    <property type="entry name" value="Helicase_C-like"/>
</dbReference>
<reference evidence="14" key="1">
    <citation type="submission" date="2018-11" db="EMBL/GenBank/DDBJ databases">
        <authorList>
            <person name="Alioto T."/>
            <person name="Alioto T."/>
        </authorList>
    </citation>
    <scope>NUCLEOTIDE SEQUENCE</scope>
</reference>
<keyword evidence="6" id="KW-0067">ATP-binding</keyword>
<keyword evidence="10" id="KW-0175">Coiled coil</keyword>
<dbReference type="GO" id="GO:0042393">
    <property type="term" value="F:histone binding"/>
    <property type="evidence" value="ECO:0007669"/>
    <property type="project" value="TreeGrafter"/>
</dbReference>
<dbReference type="CDD" id="cd18793">
    <property type="entry name" value="SF2_C_SNF"/>
    <property type="match status" value="1"/>
</dbReference>
<feature type="non-terminal residue" evidence="14">
    <location>
        <position position="1489"/>
    </location>
</feature>
<dbReference type="Gene3D" id="3.40.50.300">
    <property type="entry name" value="P-loop containing nucleotide triphosphate hydrolases"/>
    <property type="match status" value="2"/>
</dbReference>
<evidence type="ECO:0000256" key="5">
    <source>
        <dbReference type="ARBA" id="ARBA00022806"/>
    </source>
</evidence>
<dbReference type="GO" id="GO:0000812">
    <property type="term" value="C:Swr1 complex"/>
    <property type="evidence" value="ECO:0007669"/>
    <property type="project" value="TreeGrafter"/>
</dbReference>
<evidence type="ECO:0000259" key="12">
    <source>
        <dbReference type="PROSITE" id="PS50090"/>
    </source>
</evidence>
<dbReference type="InterPro" id="IPR027417">
    <property type="entry name" value="P-loop_NTPase"/>
</dbReference>
<dbReference type="EMBL" id="UYJE01005022">
    <property type="protein sequence ID" value="VDI33320.1"/>
    <property type="molecule type" value="Genomic_DNA"/>
</dbReference>
<dbReference type="SUPFAM" id="SSF52540">
    <property type="entry name" value="P-loop containing nucleoside triphosphate hydrolases"/>
    <property type="match status" value="2"/>
</dbReference>
<evidence type="ECO:0000256" key="6">
    <source>
        <dbReference type="ARBA" id="ARBA00022840"/>
    </source>
</evidence>
<dbReference type="GO" id="GO:0006338">
    <property type="term" value="P:chromatin remodeling"/>
    <property type="evidence" value="ECO:0007669"/>
    <property type="project" value="TreeGrafter"/>
</dbReference>
<feature type="domain" description="Helicase C-terminal" evidence="13">
    <location>
        <begin position="581"/>
        <end position="741"/>
    </location>
</feature>
<dbReference type="Pfam" id="PF00176">
    <property type="entry name" value="SNF2-rel_dom"/>
    <property type="match status" value="1"/>
</dbReference>
<accession>A0A8B6EFP9</accession>
<dbReference type="GO" id="GO:0005524">
    <property type="term" value="F:ATP binding"/>
    <property type="evidence" value="ECO:0007669"/>
    <property type="project" value="UniProtKB-KW"/>
</dbReference>
<keyword evidence="4" id="KW-0378">Hydrolase</keyword>
<comment type="caution">
    <text evidence="14">The sequence shown here is derived from an EMBL/GenBank/DDBJ whole genome shotgun (WGS) entry which is preliminary data.</text>
</comment>
<feature type="region of interest" description="Disordered" evidence="11">
    <location>
        <begin position="1136"/>
        <end position="1158"/>
    </location>
</feature>
<name>A0A8B6EFP9_MYTGA</name>
<protein>
    <recommendedName>
        <fullName evidence="16">Helicase domino</fullName>
    </recommendedName>
</protein>
<dbReference type="Proteomes" id="UP000596742">
    <property type="component" value="Unassembled WGS sequence"/>
</dbReference>
<evidence type="ECO:0000256" key="7">
    <source>
        <dbReference type="ARBA" id="ARBA00023015"/>
    </source>
</evidence>
<dbReference type="FunFam" id="3.40.50.300:FF:000529">
    <property type="entry name" value="helicase SRCAP isoform X1"/>
    <property type="match status" value="1"/>
</dbReference>
<dbReference type="InterPro" id="IPR000330">
    <property type="entry name" value="SNF2_N"/>
</dbReference>
<keyword evidence="15" id="KW-1185">Reference proteome</keyword>